<feature type="compositionally biased region" description="Low complexity" evidence="11">
    <location>
        <begin position="929"/>
        <end position="946"/>
    </location>
</feature>
<dbReference type="NCBIfam" id="TIGR01063">
    <property type="entry name" value="gyrA"/>
    <property type="match status" value="1"/>
</dbReference>
<protein>
    <recommendedName>
        <fullName evidence="9">DNA gyrase subunit A</fullName>
        <ecNumber evidence="9">5.6.2.2</ecNumber>
    </recommendedName>
</protein>
<dbReference type="GO" id="GO:0006265">
    <property type="term" value="P:DNA topological change"/>
    <property type="evidence" value="ECO:0007669"/>
    <property type="project" value="UniProtKB-UniRule"/>
</dbReference>
<keyword evidence="7 9" id="KW-0413">Isomerase</keyword>
<keyword evidence="5 9" id="KW-0799">Topoisomerase</keyword>
<dbReference type="Gene3D" id="1.10.268.10">
    <property type="entry name" value="Topoisomerase, domain 3"/>
    <property type="match status" value="1"/>
</dbReference>
<dbReference type="EMBL" id="QFKX01000003">
    <property type="protein sequence ID" value="PWH05949.1"/>
    <property type="molecule type" value="Genomic_DNA"/>
</dbReference>
<dbReference type="SUPFAM" id="SSF56719">
    <property type="entry name" value="Type II DNA topoisomerase"/>
    <property type="match status" value="1"/>
</dbReference>
<dbReference type="GO" id="GO:0005737">
    <property type="term" value="C:cytoplasm"/>
    <property type="evidence" value="ECO:0007669"/>
    <property type="project" value="UniProtKB-SubCell"/>
</dbReference>
<dbReference type="PANTHER" id="PTHR43493">
    <property type="entry name" value="DNA GYRASE/TOPOISOMERASE SUBUNIT A"/>
    <property type="match status" value="1"/>
</dbReference>
<dbReference type="InterPro" id="IPR002205">
    <property type="entry name" value="Topo_IIA_dom_A"/>
</dbReference>
<feature type="compositionally biased region" description="Acidic residues" evidence="11">
    <location>
        <begin position="889"/>
        <end position="901"/>
    </location>
</feature>
<dbReference type="NCBIfam" id="NF004044">
    <property type="entry name" value="PRK05561.1"/>
    <property type="match status" value="1"/>
</dbReference>
<keyword evidence="6 9" id="KW-0238">DNA-binding</keyword>
<dbReference type="InterPro" id="IPR006691">
    <property type="entry name" value="GyrA/parC_rep"/>
</dbReference>
<evidence type="ECO:0000256" key="7">
    <source>
        <dbReference type="ARBA" id="ARBA00023235"/>
    </source>
</evidence>
<evidence type="ECO:0000259" key="12">
    <source>
        <dbReference type="PROSITE" id="PS52040"/>
    </source>
</evidence>
<dbReference type="InterPro" id="IPR013757">
    <property type="entry name" value="Topo_IIA_A_a_sf"/>
</dbReference>
<keyword evidence="4 9" id="KW-0067">ATP-binding</keyword>
<evidence type="ECO:0000256" key="3">
    <source>
        <dbReference type="ARBA" id="ARBA00022741"/>
    </source>
</evidence>
<organism evidence="13 14">
    <name type="scientific">Brachybacterium endophyticum</name>
    <dbReference type="NCBI Taxonomy" id="2182385"/>
    <lineage>
        <taxon>Bacteria</taxon>
        <taxon>Bacillati</taxon>
        <taxon>Actinomycetota</taxon>
        <taxon>Actinomycetes</taxon>
        <taxon>Micrococcales</taxon>
        <taxon>Dermabacteraceae</taxon>
        <taxon>Brachybacterium</taxon>
    </lineage>
</organism>
<dbReference type="PROSITE" id="PS52040">
    <property type="entry name" value="TOPO_IIA"/>
    <property type="match status" value="1"/>
</dbReference>
<comment type="catalytic activity">
    <reaction evidence="1 9 10">
        <text>ATP-dependent breakage, passage and rejoining of double-stranded DNA.</text>
        <dbReference type="EC" id="5.6.2.2"/>
    </reaction>
</comment>
<dbReference type="Gene3D" id="3.30.1360.40">
    <property type="match status" value="1"/>
</dbReference>
<feature type="compositionally biased region" description="Low complexity" evidence="11">
    <location>
        <begin position="17"/>
        <end position="36"/>
    </location>
</feature>
<dbReference type="Proteomes" id="UP000245590">
    <property type="component" value="Unassembled WGS sequence"/>
</dbReference>
<dbReference type="RefSeq" id="WP_109275696.1">
    <property type="nucleotide sequence ID" value="NZ_QFKX01000003.1"/>
</dbReference>
<dbReference type="EC" id="5.6.2.2" evidence="9"/>
<name>A0A2U2RJ94_9MICO</name>
<dbReference type="FunFam" id="2.120.10.90:FF:000005">
    <property type="entry name" value="DNA topoisomerase 4 subunit A"/>
    <property type="match status" value="1"/>
</dbReference>
<evidence type="ECO:0000256" key="8">
    <source>
        <dbReference type="ARBA" id="ARBA00063644"/>
    </source>
</evidence>
<dbReference type="NCBIfam" id="NF004043">
    <property type="entry name" value="PRK05560.1"/>
    <property type="match status" value="1"/>
</dbReference>
<dbReference type="Gene3D" id="3.90.199.10">
    <property type="entry name" value="Topoisomerase II, domain 5"/>
    <property type="match status" value="1"/>
</dbReference>
<dbReference type="InterPro" id="IPR013758">
    <property type="entry name" value="Topo_IIA_A/C_ab"/>
</dbReference>
<keyword evidence="14" id="KW-1185">Reference proteome</keyword>
<dbReference type="Pfam" id="PF00521">
    <property type="entry name" value="DNA_topoisoIV"/>
    <property type="match status" value="1"/>
</dbReference>
<comment type="function">
    <text evidence="9">A type II topoisomerase that negatively supercoils closed circular double-stranded (ds) DNA in an ATP-dependent manner to modulate DNA topology and maintain chromosomes in an underwound state. Negative supercoiling favors strand separation, and DNA replication, transcription, recombination and repair, all of which involve strand separation. Also able to catalyze the interconversion of other topological isomers of dsDNA rings, including catenanes and knotted rings. Type II topoisomerases break and join 2 DNA strands simultaneously in an ATP-dependent manner.</text>
</comment>
<comment type="subunit">
    <text evidence="9">Heterotetramer, composed of two GyrA and two GyrB chains. In the heterotetramer, GyrA contains the active site tyrosine that forms a transient covalent intermediate with DNA, while GyrB binds cofactors and catalyzes ATP hydrolysis.</text>
</comment>
<evidence type="ECO:0000313" key="13">
    <source>
        <dbReference type="EMBL" id="PWH05949.1"/>
    </source>
</evidence>
<feature type="region of interest" description="Disordered" evidence="11">
    <location>
        <begin position="889"/>
        <end position="954"/>
    </location>
</feature>
<dbReference type="GO" id="GO:0005694">
    <property type="term" value="C:chromosome"/>
    <property type="evidence" value="ECO:0007669"/>
    <property type="project" value="InterPro"/>
</dbReference>
<comment type="caution">
    <text evidence="13">The sequence shown here is derived from an EMBL/GenBank/DDBJ whole genome shotgun (WGS) entry which is preliminary data.</text>
</comment>
<dbReference type="InterPro" id="IPR035516">
    <property type="entry name" value="Gyrase/topoIV_suA_C"/>
</dbReference>
<evidence type="ECO:0000256" key="6">
    <source>
        <dbReference type="ARBA" id="ARBA00023125"/>
    </source>
</evidence>
<dbReference type="FunFam" id="3.30.1360.40:FF:000002">
    <property type="entry name" value="DNA gyrase subunit A"/>
    <property type="match status" value="1"/>
</dbReference>
<proteinExistence type="inferred from homology"/>
<evidence type="ECO:0000256" key="5">
    <source>
        <dbReference type="ARBA" id="ARBA00023029"/>
    </source>
</evidence>
<dbReference type="SMART" id="SM00434">
    <property type="entry name" value="TOP4c"/>
    <property type="match status" value="1"/>
</dbReference>
<dbReference type="CDD" id="cd00187">
    <property type="entry name" value="TOP4c"/>
    <property type="match status" value="1"/>
</dbReference>
<dbReference type="GO" id="GO:0009330">
    <property type="term" value="C:DNA topoisomerase type II (double strand cut, ATP-hydrolyzing) complex"/>
    <property type="evidence" value="ECO:0007669"/>
    <property type="project" value="TreeGrafter"/>
</dbReference>
<feature type="region of interest" description="Disordered" evidence="11">
    <location>
        <begin position="1"/>
        <end position="54"/>
    </location>
</feature>
<evidence type="ECO:0000256" key="2">
    <source>
        <dbReference type="ARBA" id="ARBA00008263"/>
    </source>
</evidence>
<dbReference type="InterPro" id="IPR013760">
    <property type="entry name" value="Topo_IIA-like_dom_sf"/>
</dbReference>
<dbReference type="SUPFAM" id="SSF101904">
    <property type="entry name" value="GyrA/ParC C-terminal domain-like"/>
    <property type="match status" value="1"/>
</dbReference>
<accession>A0A2U2RJ94</accession>
<dbReference type="GO" id="GO:0003677">
    <property type="term" value="F:DNA binding"/>
    <property type="evidence" value="ECO:0007669"/>
    <property type="project" value="UniProtKB-UniRule"/>
</dbReference>
<dbReference type="GO" id="GO:0034335">
    <property type="term" value="F:DNA negative supercoiling activity"/>
    <property type="evidence" value="ECO:0007669"/>
    <property type="project" value="UniProtKB-ARBA"/>
</dbReference>
<comment type="similarity">
    <text evidence="2 9">Belongs to the type II topoisomerase GyrA/ParC subunit family.</text>
</comment>
<evidence type="ECO:0000256" key="10">
    <source>
        <dbReference type="PROSITE-ProRule" id="PRU01384"/>
    </source>
</evidence>
<evidence type="ECO:0000256" key="4">
    <source>
        <dbReference type="ARBA" id="ARBA00022840"/>
    </source>
</evidence>
<comment type="subcellular location">
    <subcellularLocation>
        <location evidence="9">Cytoplasm</location>
    </subcellularLocation>
</comment>
<dbReference type="InterPro" id="IPR005743">
    <property type="entry name" value="GyrA"/>
</dbReference>
<feature type="active site" description="O-(5'-phospho-DNA)-tyrosine intermediate" evidence="9 10">
    <location>
        <position position="189"/>
    </location>
</feature>
<dbReference type="FunFam" id="1.10.268.10:FF:000001">
    <property type="entry name" value="DNA gyrase subunit A"/>
    <property type="match status" value="1"/>
</dbReference>
<evidence type="ECO:0000256" key="1">
    <source>
        <dbReference type="ARBA" id="ARBA00000185"/>
    </source>
</evidence>
<dbReference type="GO" id="GO:0005524">
    <property type="term" value="F:ATP binding"/>
    <property type="evidence" value="ECO:0007669"/>
    <property type="project" value="UniProtKB-UniRule"/>
</dbReference>
<keyword evidence="3 9" id="KW-0547">Nucleotide-binding</keyword>
<dbReference type="Pfam" id="PF03989">
    <property type="entry name" value="DNA_gyraseA_C"/>
    <property type="match status" value="6"/>
</dbReference>
<reference evidence="13 14" key="1">
    <citation type="submission" date="2018-05" db="EMBL/GenBank/DDBJ databases">
        <title>Brachybacterium sp. M1HQ-2T, whole genome shotgun sequence.</title>
        <authorList>
            <person name="Tuo L."/>
        </authorList>
    </citation>
    <scope>NUCLEOTIDE SEQUENCE [LARGE SCALE GENOMIC DNA]</scope>
    <source>
        <strain evidence="13 14">M1HQ-2</strain>
    </source>
</reference>
<evidence type="ECO:0000256" key="11">
    <source>
        <dbReference type="SAM" id="MobiDB-lite"/>
    </source>
</evidence>
<evidence type="ECO:0000256" key="9">
    <source>
        <dbReference type="HAMAP-Rule" id="MF_01897"/>
    </source>
</evidence>
<dbReference type="PANTHER" id="PTHR43493:SF5">
    <property type="entry name" value="DNA GYRASE SUBUNIT A, CHLOROPLASTIC_MITOCHONDRIAL"/>
    <property type="match status" value="1"/>
</dbReference>
<dbReference type="HAMAP" id="MF_01897">
    <property type="entry name" value="GyrA"/>
    <property type="match status" value="1"/>
</dbReference>
<feature type="short sequence motif" description="GyrA-box" evidence="9">
    <location>
        <begin position="596"/>
        <end position="602"/>
    </location>
</feature>
<dbReference type="GO" id="GO:0006261">
    <property type="term" value="P:DNA-templated DNA replication"/>
    <property type="evidence" value="ECO:0007669"/>
    <property type="project" value="UniProtKB-UniRule"/>
</dbReference>
<comment type="miscellaneous">
    <text evidence="9">Few gyrases are as efficient as E.coli at forming negative supercoils. Not all organisms have 2 type II topoisomerases; in organisms with a single type II topoisomerase this enzyme also has to decatenate newly replicated chromosomes.</text>
</comment>
<dbReference type="InterPro" id="IPR050220">
    <property type="entry name" value="Type_II_DNA_Topoisomerases"/>
</dbReference>
<keyword evidence="9" id="KW-0963">Cytoplasm</keyword>
<gene>
    <name evidence="9" type="primary">gyrA</name>
    <name evidence="13" type="ORF">DEO23_08935</name>
</gene>
<dbReference type="Gene3D" id="2.120.10.90">
    <property type="entry name" value="DNA gyrase/topoisomerase IV, subunit A, C-terminal"/>
    <property type="match status" value="1"/>
</dbReference>
<feature type="compositionally biased region" description="Low complexity" evidence="11">
    <location>
        <begin position="912"/>
        <end position="922"/>
    </location>
</feature>
<evidence type="ECO:0000313" key="14">
    <source>
        <dbReference type="Proteomes" id="UP000245590"/>
    </source>
</evidence>
<dbReference type="AlphaFoldDB" id="A0A2U2RJ94"/>
<feature type="compositionally biased region" description="Gly residues" evidence="11">
    <location>
        <begin position="37"/>
        <end position="50"/>
    </location>
</feature>
<dbReference type="OrthoDB" id="9806486at2"/>
<comment type="subunit">
    <text evidence="8">Heterotetramer composed of ParC and ParE.</text>
</comment>
<sequence>MSNDDETPSTPEDPQNTDDTGAGDLPDAGDDATGSGAPVGEGGPGAGGTQIEGAEASDRVITLVDPLDEGEDDLITQVDLNQEMQRSFLDYAMSVIVDRALPDVRDGLKPVHRRIVYAMFDGGYRPDRSFSKCAKVVGEVMGGYHPHGDSAIYDAMVRLVQPWNMRYPLILGQGNFGSAGDDGAAASRYTECKMAPLALELVRDINENTVDMQDNYDGTLEEPTILPARFPSLLCNGSAGIAVGMATNIPPHNLREVADAVQWLLTNPEATKEELLDACLARIKGPDFPSGATIVGTRGIQDAYRTGRGSITQRAVVSTEEIRGRMALVITELPYQVNPDSLARKIAELVKLGKLQGIADINDETSGRTGQRLVLTLKRDAVAKVVLNNLYKHTQLQENFSANMLALVGGVPRTLSLDSFVREWTKHQLDVIVRRTQYRLDRAEEQIHIYRGYLKALDALDEVIALIRRSPDADEARTGLMELLEIDELQANAILSMQLRRLAALERQKIIEEHDRLQALIEEYKAILASPQRQREIVSEELAAMVEKYGDDRRTEILPFDGDMSMEDLIPEEDVVVTITKGGYVKRTRTDQYRAQKRGGKGVRGASLRADDVVQHFFTTTTHQWLLFFTDAGRVYRAKGYEIPEAPRDAKGQHVANLLAFQPDEHIASVLAISSYEDAEYLVLATRRGLVKKTALTQFDSSRTGGIIAVNLREVETDEGVKTDELVAARVVNSDDQLLLVSRNGQSVRMPASDDVLRPMGRATSGVTGMKFRHDDELLAMDVVRPGTYVVTVTDGGFAKRSEIDEYRVQGRGGLGIRVAKLPDDRGHLVGAAVVEEGDELLVVMERGKVVRSRVAEVPAKGRTTMGVVFAKPDKNDRIMLVAVSAESDVDLDEAEPEDGEQAAAPATTEGSETNAADATDASAEDAGVDALGSDASDDAASSDAPTGDDESEE</sequence>
<feature type="domain" description="Topo IIA-type catalytic" evidence="12">
    <location>
        <begin position="101"/>
        <end position="569"/>
    </location>
</feature>